<proteinExistence type="inferred from homology"/>
<comment type="similarity">
    <text evidence="2 8">Belongs to the ectoine synthase family.</text>
</comment>
<dbReference type="EC" id="4.2.1.108" evidence="3 8"/>
<gene>
    <name evidence="8 9" type="primary">ectC</name>
    <name evidence="9" type="ORF">THIAE_06510</name>
</gene>
<dbReference type="STRING" id="717772.THIAE_06510"/>
<evidence type="ECO:0000256" key="1">
    <source>
        <dbReference type="ARBA" id="ARBA00005181"/>
    </source>
</evidence>
<dbReference type="PANTHER" id="PTHR39289:SF1">
    <property type="entry name" value="L-ECTOINE SYNTHASE"/>
    <property type="match status" value="1"/>
</dbReference>
<dbReference type="SUPFAM" id="SSF51182">
    <property type="entry name" value="RmlC-like cupins"/>
    <property type="match status" value="1"/>
</dbReference>
<dbReference type="InterPro" id="IPR011051">
    <property type="entry name" value="RmlC_Cupin_sf"/>
</dbReference>
<dbReference type="HOGENOM" id="CLU_154525_0_0_6"/>
<organism evidence="9 10">
    <name type="scientific">Thiomicrospira aerophila AL3</name>
    <dbReference type="NCBI Taxonomy" id="717772"/>
    <lineage>
        <taxon>Bacteria</taxon>
        <taxon>Pseudomonadati</taxon>
        <taxon>Pseudomonadota</taxon>
        <taxon>Gammaproteobacteria</taxon>
        <taxon>Thiotrichales</taxon>
        <taxon>Piscirickettsiaceae</taxon>
        <taxon>Thiomicrospira</taxon>
    </lineage>
</organism>
<dbReference type="OrthoDB" id="9801830at2"/>
<keyword evidence="10" id="KW-1185">Reference proteome</keyword>
<evidence type="ECO:0000256" key="3">
    <source>
        <dbReference type="ARBA" id="ARBA00013192"/>
    </source>
</evidence>
<dbReference type="NCBIfam" id="NF009806">
    <property type="entry name" value="PRK13290.1"/>
    <property type="match status" value="1"/>
</dbReference>
<protein>
    <recommendedName>
        <fullName evidence="4 8">L-ectoine synthase</fullName>
        <ecNumber evidence="3 8">4.2.1.108</ecNumber>
    </recommendedName>
    <alternativeName>
        <fullName evidence="6 8">N-acetyldiaminobutyrate dehydratase</fullName>
    </alternativeName>
</protein>
<dbReference type="InterPro" id="IPR010462">
    <property type="entry name" value="Ectoine_synth"/>
</dbReference>
<dbReference type="Proteomes" id="UP000005380">
    <property type="component" value="Chromosome"/>
</dbReference>
<reference evidence="9 10" key="1">
    <citation type="submission" date="2013-12" db="EMBL/GenBank/DDBJ databases">
        <authorList>
            <consortium name="DOE Joint Genome Institute"/>
            <person name="Kappler U."/>
            <person name="Huntemann M."/>
            <person name="Han J."/>
            <person name="Chen A."/>
            <person name="Kyrpides N."/>
            <person name="Mavromatis K."/>
            <person name="Markowitz V."/>
            <person name="Palaniappan K."/>
            <person name="Ivanova N."/>
            <person name="Schaumberg A."/>
            <person name="Pati A."/>
            <person name="Liolios K."/>
            <person name="Nordberg H.P."/>
            <person name="Cantor M.N."/>
            <person name="Hua S.X."/>
            <person name="Woyke T."/>
        </authorList>
    </citation>
    <scope>NUCLEOTIDE SEQUENCE [LARGE SCALE GENOMIC DNA]</scope>
    <source>
        <strain evidence="10">AL2</strain>
    </source>
</reference>
<sequence length="130" mass="14631">MIFRRLNEVIGTERDVKADNGNWVSRRLLLAKDGMGFSMHDTTIFAGTKTYIHYANHLEAVYCVAGKGEIEDLETGVTTQLEDGVLYALNGHERHYLSASEDMRMICVFNPPITGREVHDENGVYPLLQA</sequence>
<comment type="function">
    <text evidence="8">Catalyzes the circularization of gamma-N-acetyl-alpha,gamma-diaminobutyric acid (ADABA) to ectoine (1,4,5,6-tetrahydro-2-methyl-4-pyrimidine carboxylic acid), which is an excellent osmoprotectant.</text>
</comment>
<dbReference type="GO" id="GO:0033990">
    <property type="term" value="F:ectoine synthase activity"/>
    <property type="evidence" value="ECO:0007669"/>
    <property type="project" value="UniProtKB-EC"/>
</dbReference>
<evidence type="ECO:0000256" key="2">
    <source>
        <dbReference type="ARBA" id="ARBA00009637"/>
    </source>
</evidence>
<dbReference type="HAMAP" id="MF_01255">
    <property type="entry name" value="Ectoine_synth"/>
    <property type="match status" value="1"/>
</dbReference>
<dbReference type="KEGG" id="tao:THIAE_06510"/>
<evidence type="ECO:0000256" key="8">
    <source>
        <dbReference type="HAMAP-Rule" id="MF_01255"/>
    </source>
</evidence>
<dbReference type="AlphaFoldDB" id="W0DWT6"/>
<dbReference type="GO" id="GO:0019491">
    <property type="term" value="P:ectoine biosynthetic process"/>
    <property type="evidence" value="ECO:0007669"/>
    <property type="project" value="UniProtKB-UniRule"/>
</dbReference>
<dbReference type="eggNOG" id="COG1917">
    <property type="taxonomic scope" value="Bacteria"/>
</dbReference>
<dbReference type="RefSeq" id="WP_006459454.1">
    <property type="nucleotide sequence ID" value="NZ_CP007030.1"/>
</dbReference>
<evidence type="ECO:0000256" key="7">
    <source>
        <dbReference type="ARBA" id="ARBA00048714"/>
    </source>
</evidence>
<comment type="pathway">
    <text evidence="1 8">Amine and polyamine biosynthesis; ectoine biosynthesis; L-ectoine from L-aspartate 4-semialdehyde: step 3/3.</text>
</comment>
<dbReference type="InterPro" id="IPR014710">
    <property type="entry name" value="RmlC-like_jellyroll"/>
</dbReference>
<evidence type="ECO:0000256" key="5">
    <source>
        <dbReference type="ARBA" id="ARBA00023239"/>
    </source>
</evidence>
<evidence type="ECO:0000313" key="10">
    <source>
        <dbReference type="Proteomes" id="UP000005380"/>
    </source>
</evidence>
<evidence type="ECO:0000256" key="6">
    <source>
        <dbReference type="ARBA" id="ARBA00033271"/>
    </source>
</evidence>
<evidence type="ECO:0000313" key="9">
    <source>
        <dbReference type="EMBL" id="AHF01454.1"/>
    </source>
</evidence>
<name>W0DWT6_9GAMM</name>
<keyword evidence="5 8" id="KW-0456">Lyase</keyword>
<dbReference type="Gene3D" id="2.60.120.10">
    <property type="entry name" value="Jelly Rolls"/>
    <property type="match status" value="1"/>
</dbReference>
<comment type="catalytic activity">
    <reaction evidence="7 8">
        <text>(2S)-4-acetamido-2-aminobutanoate = L-ectoine + H2O</text>
        <dbReference type="Rhea" id="RHEA:17281"/>
        <dbReference type="ChEBI" id="CHEBI:15377"/>
        <dbReference type="ChEBI" id="CHEBI:58515"/>
        <dbReference type="ChEBI" id="CHEBI:58929"/>
        <dbReference type="EC" id="4.2.1.108"/>
    </reaction>
</comment>
<dbReference type="PANTHER" id="PTHR39289">
    <property type="match status" value="1"/>
</dbReference>
<dbReference type="EMBL" id="CP007030">
    <property type="protein sequence ID" value="AHF01454.1"/>
    <property type="molecule type" value="Genomic_DNA"/>
</dbReference>
<evidence type="ECO:0000256" key="4">
    <source>
        <dbReference type="ARBA" id="ARBA00019707"/>
    </source>
</evidence>
<dbReference type="Pfam" id="PF06339">
    <property type="entry name" value="Ectoine_synth"/>
    <property type="match status" value="1"/>
</dbReference>
<dbReference type="InParanoid" id="W0DWT6"/>
<accession>W0DWT6</accession>
<dbReference type="UniPathway" id="UPA00067">
    <property type="reaction ID" value="UER00123"/>
</dbReference>
<dbReference type="CDD" id="cd06978">
    <property type="entry name" value="cupin_EctC"/>
    <property type="match status" value="1"/>
</dbReference>